<dbReference type="Pfam" id="PF08532">
    <property type="entry name" value="Glyco_hydro_42M"/>
    <property type="match status" value="1"/>
</dbReference>
<dbReference type="GO" id="GO:0009341">
    <property type="term" value="C:beta-galactosidase complex"/>
    <property type="evidence" value="ECO:0007669"/>
    <property type="project" value="InterPro"/>
</dbReference>
<dbReference type="InterPro" id="IPR013529">
    <property type="entry name" value="Glyco_hydro_42_N"/>
</dbReference>
<keyword evidence="4" id="KW-0479">Metal-binding</keyword>
<keyword evidence="11" id="KW-1185">Reference proteome</keyword>
<dbReference type="EMBL" id="BOQP01000008">
    <property type="protein sequence ID" value="GIM70166.1"/>
    <property type="molecule type" value="Genomic_DNA"/>
</dbReference>
<evidence type="ECO:0000256" key="1">
    <source>
        <dbReference type="ARBA" id="ARBA00001412"/>
    </source>
</evidence>
<evidence type="ECO:0000256" key="5">
    <source>
        <dbReference type="ARBA" id="ARBA00022801"/>
    </source>
</evidence>
<evidence type="ECO:0000256" key="2">
    <source>
        <dbReference type="ARBA" id="ARBA00005940"/>
    </source>
</evidence>
<dbReference type="GO" id="GO:0046872">
    <property type="term" value="F:metal ion binding"/>
    <property type="evidence" value="ECO:0007669"/>
    <property type="project" value="UniProtKB-KW"/>
</dbReference>
<dbReference type="InterPro" id="IPR013738">
    <property type="entry name" value="Beta_galactosidase_Trimer"/>
</dbReference>
<evidence type="ECO:0000256" key="3">
    <source>
        <dbReference type="ARBA" id="ARBA00012756"/>
    </source>
</evidence>
<evidence type="ECO:0000256" key="4">
    <source>
        <dbReference type="ARBA" id="ARBA00022723"/>
    </source>
</evidence>
<dbReference type="PANTHER" id="PTHR36447:SF2">
    <property type="entry name" value="BETA-GALACTOSIDASE YESZ"/>
    <property type="match status" value="1"/>
</dbReference>
<dbReference type="CDD" id="cd03143">
    <property type="entry name" value="A4_beta-galactosidase_middle_domain"/>
    <property type="match status" value="1"/>
</dbReference>
<proteinExistence type="inferred from homology"/>
<dbReference type="InterPro" id="IPR003476">
    <property type="entry name" value="Glyco_hydro_42"/>
</dbReference>
<keyword evidence="7" id="KW-0326">Glycosidase</keyword>
<evidence type="ECO:0000259" key="9">
    <source>
        <dbReference type="Pfam" id="PF08532"/>
    </source>
</evidence>
<comment type="caution">
    <text evidence="10">The sequence shown here is derived from an EMBL/GenBank/DDBJ whole genome shotgun (WGS) entry which is preliminary data.</text>
</comment>
<name>A0A919VNH7_9ACTN</name>
<dbReference type="SUPFAM" id="SSF51445">
    <property type="entry name" value="(Trans)glycosidases"/>
    <property type="match status" value="1"/>
</dbReference>
<keyword evidence="6" id="KW-0862">Zinc</keyword>
<dbReference type="Proteomes" id="UP000680865">
    <property type="component" value="Unassembled WGS sequence"/>
</dbReference>
<evidence type="ECO:0000313" key="11">
    <source>
        <dbReference type="Proteomes" id="UP000680865"/>
    </source>
</evidence>
<dbReference type="EC" id="3.2.1.23" evidence="3"/>
<reference evidence="10" key="1">
    <citation type="submission" date="2021-03" db="EMBL/GenBank/DDBJ databases">
        <title>Whole genome shotgun sequence of Actinoplanes consettensis NBRC 14913.</title>
        <authorList>
            <person name="Komaki H."/>
            <person name="Tamura T."/>
        </authorList>
    </citation>
    <scope>NUCLEOTIDE SEQUENCE</scope>
    <source>
        <strain evidence="10">NBRC 14913</strain>
    </source>
</reference>
<gene>
    <name evidence="10" type="ORF">Aco04nite_18850</name>
</gene>
<comment type="similarity">
    <text evidence="2">Belongs to the glycosyl hydrolase 42 family.</text>
</comment>
<feature type="domain" description="Beta-galactosidase trimerisation" evidence="9">
    <location>
        <begin position="397"/>
        <end position="613"/>
    </location>
</feature>
<comment type="catalytic activity">
    <reaction evidence="1">
        <text>Hydrolysis of terminal non-reducing beta-D-galactose residues in beta-D-galactosides.</text>
        <dbReference type="EC" id="3.2.1.23"/>
    </reaction>
</comment>
<accession>A0A919VNH7</accession>
<dbReference type="InterPro" id="IPR029062">
    <property type="entry name" value="Class_I_gatase-like"/>
</dbReference>
<dbReference type="GO" id="GO:0004565">
    <property type="term" value="F:beta-galactosidase activity"/>
    <property type="evidence" value="ECO:0007669"/>
    <property type="project" value="UniProtKB-EC"/>
</dbReference>
<evidence type="ECO:0000256" key="6">
    <source>
        <dbReference type="ARBA" id="ARBA00022833"/>
    </source>
</evidence>
<sequence>MVLFGAAYYHEYQPSPRLDEDFALMRAAGFTVIRVGESVWSTWEPEDDVYDLEWITPVLDAAREHGIGVILGTPTYAVPPWLQRRYPEINGDVATGRPFGWGARQEADITHAAFRFHAERVVRRILERHATHPAIIGFQVDNEPGNVVLFNHGVFERFRDRLRHRYGSVDELNREWGLTYWSHKLSDWSDLWRPDANSLPQYELAWRLFQADLTTEYMAWQTDIVNEYAGERFVTTCISYTRPTMRDDAVGQLFPVTAGNPYFKAQDALALPDTEVKPQTWWTQGTWALYQSADWMYGTKHAPFLVTETGAQSIGGPEMNQPAWPGQRRQSVWALISRGARMIEYWHWHTLHFGPETYWGGVLPHSQRPGRTYREIAEIGAELKALGDRITGLRPDAQVGILYDHASKWSMGASGFLPGGDGTPVEDSYSPAVEAFTRGAFDAGLQSRVYHASALTSHNPASVAAELPVFVAAGYYVADDAVLEWLLAYAAAGGHLIIGPRTGYADTEARARTEVAPGGGLSDAAGAFYDEYSNLDSPLPVRATPGSPLDLPPGAAALQWIENYQATTGTVLASYDHPFHGGYAAVTTRDHGAGRVITAGLIPSPQLGAALLGWAAGAPQWQTPPGVRVHSAVNARGERLWVVQNWSWEPASVIVPLTGENLHTGDRVESGGTLELGSWDVKVLVTAT</sequence>
<protein>
    <recommendedName>
        <fullName evidence="3">beta-galactosidase</fullName>
        <ecNumber evidence="3">3.2.1.23</ecNumber>
    </recommendedName>
</protein>
<organism evidence="10 11">
    <name type="scientific">Winogradskya consettensis</name>
    <dbReference type="NCBI Taxonomy" id="113560"/>
    <lineage>
        <taxon>Bacteria</taxon>
        <taxon>Bacillati</taxon>
        <taxon>Actinomycetota</taxon>
        <taxon>Actinomycetes</taxon>
        <taxon>Micromonosporales</taxon>
        <taxon>Micromonosporaceae</taxon>
        <taxon>Winogradskya</taxon>
    </lineage>
</organism>
<evidence type="ECO:0000256" key="7">
    <source>
        <dbReference type="ARBA" id="ARBA00023295"/>
    </source>
</evidence>
<dbReference type="PANTHER" id="PTHR36447">
    <property type="entry name" value="BETA-GALACTOSIDASE GANA"/>
    <property type="match status" value="1"/>
</dbReference>
<evidence type="ECO:0000313" key="10">
    <source>
        <dbReference type="EMBL" id="GIM70166.1"/>
    </source>
</evidence>
<dbReference type="Pfam" id="PF02449">
    <property type="entry name" value="Glyco_hydro_42"/>
    <property type="match status" value="1"/>
</dbReference>
<dbReference type="InterPro" id="IPR017853">
    <property type="entry name" value="GH"/>
</dbReference>
<dbReference type="RefSeq" id="WP_212996808.1">
    <property type="nucleotide sequence ID" value="NZ_BAAATW010000003.1"/>
</dbReference>
<dbReference type="Gene3D" id="3.20.20.80">
    <property type="entry name" value="Glycosidases"/>
    <property type="match status" value="1"/>
</dbReference>
<dbReference type="Gene3D" id="3.40.50.880">
    <property type="match status" value="1"/>
</dbReference>
<keyword evidence="5" id="KW-0378">Hydrolase</keyword>
<feature type="domain" description="Glycoside hydrolase family 42 N-terminal" evidence="8">
    <location>
        <begin position="8"/>
        <end position="385"/>
    </location>
</feature>
<dbReference type="GO" id="GO:0005975">
    <property type="term" value="P:carbohydrate metabolic process"/>
    <property type="evidence" value="ECO:0007669"/>
    <property type="project" value="InterPro"/>
</dbReference>
<dbReference type="SUPFAM" id="SSF52317">
    <property type="entry name" value="Class I glutamine amidotransferase-like"/>
    <property type="match status" value="1"/>
</dbReference>
<dbReference type="AlphaFoldDB" id="A0A919VNH7"/>
<evidence type="ECO:0000259" key="8">
    <source>
        <dbReference type="Pfam" id="PF02449"/>
    </source>
</evidence>